<gene>
    <name evidence="1" type="ORF">BACCIP111895_04892</name>
</gene>
<dbReference type="RefSeq" id="WP_248737877.1">
    <property type="nucleotide sequence ID" value="NZ_CALBWS010000061.1"/>
</dbReference>
<organism evidence="1 2">
    <name type="scientific">Neobacillus rhizosphaerae</name>
    <dbReference type="NCBI Taxonomy" id="2880965"/>
    <lineage>
        <taxon>Bacteria</taxon>
        <taxon>Bacillati</taxon>
        <taxon>Bacillota</taxon>
        <taxon>Bacilli</taxon>
        <taxon>Bacillales</taxon>
        <taxon>Bacillaceae</taxon>
        <taxon>Neobacillus</taxon>
    </lineage>
</organism>
<evidence type="ECO:0000313" key="1">
    <source>
        <dbReference type="EMBL" id="CAH2717667.1"/>
    </source>
</evidence>
<dbReference type="Proteomes" id="UP000838308">
    <property type="component" value="Unassembled WGS sequence"/>
</dbReference>
<evidence type="ECO:0000313" key="2">
    <source>
        <dbReference type="Proteomes" id="UP000838308"/>
    </source>
</evidence>
<name>A0ABM9EZM5_9BACI</name>
<protein>
    <submittedName>
        <fullName evidence="1">Uncharacterized protein</fullName>
    </submittedName>
</protein>
<comment type="caution">
    <text evidence="1">The sequence shown here is derived from an EMBL/GenBank/DDBJ whole genome shotgun (WGS) entry which is preliminary data.</text>
</comment>
<accession>A0ABM9EZM5</accession>
<proteinExistence type="predicted"/>
<keyword evidence="2" id="KW-1185">Reference proteome</keyword>
<sequence>MNAKTLLEWERKLDAKNQTIKGFWDYFKKWRTEDKYEYLDTFKGKLYEEFIGVEENSIQVRYPFSRIEASVFFNVNIYYFDKEIGTYCMEFDLDGEVLDDYLDFVSIPLENKMLEIRYNISTVRKALKEGIEMKAISNITGIDEASIEIIKKKYCYANGVLMLKI</sequence>
<reference evidence="1" key="1">
    <citation type="submission" date="2022-04" db="EMBL/GenBank/DDBJ databases">
        <authorList>
            <person name="Criscuolo A."/>
        </authorList>
    </citation>
    <scope>NUCLEOTIDE SEQUENCE</scope>
    <source>
        <strain evidence="1">CIP111895</strain>
    </source>
</reference>
<dbReference type="EMBL" id="CALBWS010000061">
    <property type="protein sequence ID" value="CAH2717667.1"/>
    <property type="molecule type" value="Genomic_DNA"/>
</dbReference>